<keyword evidence="5 12" id="KW-0732">Signal</keyword>
<evidence type="ECO:0000256" key="6">
    <source>
        <dbReference type="ARBA" id="ARBA00022737"/>
    </source>
</evidence>
<dbReference type="Pfam" id="PF13855">
    <property type="entry name" value="LRR_8"/>
    <property type="match status" value="3"/>
</dbReference>
<dbReference type="Proteomes" id="UP000694846">
    <property type="component" value="Unplaced"/>
</dbReference>
<gene>
    <name evidence="15" type="primary">LOC112688294</name>
</gene>
<feature type="domain" description="TIR" evidence="13">
    <location>
        <begin position="804"/>
        <end position="939"/>
    </location>
</feature>
<dbReference type="InterPro" id="IPR001611">
    <property type="entry name" value="Leu-rich_rpt"/>
</dbReference>
<dbReference type="SUPFAM" id="SSF52058">
    <property type="entry name" value="L domain-like"/>
    <property type="match status" value="3"/>
</dbReference>
<keyword evidence="8 11" id="KW-0472">Membrane</keyword>
<dbReference type="SUPFAM" id="SSF52200">
    <property type="entry name" value="Toll/Interleukin receptor TIR domain"/>
    <property type="match status" value="1"/>
</dbReference>
<dbReference type="SMART" id="SM00369">
    <property type="entry name" value="LRR_TYP"/>
    <property type="match status" value="9"/>
</dbReference>
<organism evidence="14 15">
    <name type="scientific">Sipha flava</name>
    <name type="common">yellow sugarcane aphid</name>
    <dbReference type="NCBI Taxonomy" id="143950"/>
    <lineage>
        <taxon>Eukaryota</taxon>
        <taxon>Metazoa</taxon>
        <taxon>Ecdysozoa</taxon>
        <taxon>Arthropoda</taxon>
        <taxon>Hexapoda</taxon>
        <taxon>Insecta</taxon>
        <taxon>Pterygota</taxon>
        <taxon>Neoptera</taxon>
        <taxon>Paraneoptera</taxon>
        <taxon>Hemiptera</taxon>
        <taxon>Sternorrhyncha</taxon>
        <taxon>Aphidomorpha</taxon>
        <taxon>Aphidoidea</taxon>
        <taxon>Aphididae</taxon>
        <taxon>Sipha</taxon>
    </lineage>
</organism>
<dbReference type="AlphaFoldDB" id="A0A8B8G332"/>
<dbReference type="GeneID" id="112688294"/>
<evidence type="ECO:0000256" key="7">
    <source>
        <dbReference type="ARBA" id="ARBA00022989"/>
    </source>
</evidence>
<feature type="chain" id="PRO_5034992066" evidence="12">
    <location>
        <begin position="20"/>
        <end position="965"/>
    </location>
</feature>
<evidence type="ECO:0000256" key="4">
    <source>
        <dbReference type="ARBA" id="ARBA00022692"/>
    </source>
</evidence>
<dbReference type="InterPro" id="IPR032675">
    <property type="entry name" value="LRR_dom_sf"/>
</dbReference>
<dbReference type="GO" id="GO:0005886">
    <property type="term" value="C:plasma membrane"/>
    <property type="evidence" value="ECO:0007669"/>
    <property type="project" value="TreeGrafter"/>
</dbReference>
<name>A0A8B8G332_9HEMI</name>
<protein>
    <submittedName>
        <fullName evidence="15">Protein toll-like</fullName>
    </submittedName>
</protein>
<dbReference type="Gene3D" id="3.40.50.10140">
    <property type="entry name" value="Toll/interleukin-1 receptor homology (TIR) domain"/>
    <property type="match status" value="1"/>
</dbReference>
<keyword evidence="10" id="KW-0325">Glycoprotein</keyword>
<evidence type="ECO:0000256" key="10">
    <source>
        <dbReference type="ARBA" id="ARBA00023180"/>
    </source>
</evidence>
<accession>A0A8B8G332</accession>
<dbReference type="PRINTS" id="PR01537">
    <property type="entry name" value="INTRLKN1R1F"/>
</dbReference>
<dbReference type="PROSITE" id="PS50104">
    <property type="entry name" value="TIR"/>
    <property type="match status" value="1"/>
</dbReference>
<sequence length="965" mass="111070">MNWIISIVICQFLLSQALSDWSCLNSEKCACYKNIYTEENEVICNSSTVKANSRKSTIHIDCNSKQTQWEKSFDKINITELSYSNCFLFDIGIKQTISTLGINDIKKRLSLSLVTLTGGLQSYYLSNLDYVTILEISNTIEKLILTNESFQGIPNLTELYLRHNNIDILPRDVFKHLTQLVILDLGGNKISRIDEDLFYGISLKALLLDSNDLKTWSLNVQSLKTLDLSNNRLISIEMDLNNLLRLSLNKNFNLTTMPDQPFQNTSLQKIRFNYGHFTVPRRFLSSLNQLQSVHLVDLNINKVPEDMIWNSPNITELFLASNHLTEIPETFFQDSSKMKVLDLSKNQIKEIKSEFLKPLKNLEELNLSNNLILQINNYGFSFLPNLVALDLTKNNLIFIDQAILNNPILKSLKLGQNNISSLYSKNSLFSFGYLCSIEDIDLSYNNITKIGDGWLNLLKLKNLNLSRNSLNVIKIDDIQFLRSQIIADFTFNPIRLIDLSHLEIFARVQPTQENLRTITVSSEQFICDGRNYQFGRFIHNRMPKSVYKYLQIEHNMICDDGVGLEFANINIDRLTYDWKLFRDSNKSNCTDCICAYRPSDNSAIMDCSNRNLTSAPEKIISSKNINYTEVNLRNNLIVELPNYENLTIGKLDVSYNKLLTINISHLPKNLYELYLEHNDLAKIDMINLSTLTTNLKLLTMSGNLWACDCDAMSTVNFIHKYSSKIVDLENVTCASESSTTLYTLNKDEICLENYKLLNTKSIFLAIFLAIFGMLLGLLLAFYKTVIKIWISNHLLPLPTLDKNKKYDSFVSFSHKDEEFVIKHLVPELEGGSTPFKLCLHYRDWVVGDWIPSQIARSVEESRKTIIVLSSNFLESVWGLIEFRTAHMSALKDRQNRVIIILYGEISIKGLDPELKSYLSMNTYIKWGDYLFWERLKYALRHGPDLKKKNRTKILVPDKLNPHILV</sequence>
<dbReference type="PROSITE" id="PS51450">
    <property type="entry name" value="LRR"/>
    <property type="match status" value="4"/>
</dbReference>
<keyword evidence="4 11" id="KW-0812">Transmembrane</keyword>
<dbReference type="Pfam" id="PF00560">
    <property type="entry name" value="LRR_1"/>
    <property type="match status" value="1"/>
</dbReference>
<dbReference type="PANTHER" id="PTHR24365">
    <property type="entry name" value="TOLL-LIKE RECEPTOR"/>
    <property type="match status" value="1"/>
</dbReference>
<keyword evidence="7 11" id="KW-1133">Transmembrane helix</keyword>
<dbReference type="SMART" id="SM00365">
    <property type="entry name" value="LRR_SD22"/>
    <property type="match status" value="5"/>
</dbReference>
<dbReference type="Gene3D" id="3.80.10.10">
    <property type="entry name" value="Ribonuclease Inhibitor"/>
    <property type="match status" value="3"/>
</dbReference>
<evidence type="ECO:0000259" key="13">
    <source>
        <dbReference type="PROSITE" id="PS50104"/>
    </source>
</evidence>
<feature type="transmembrane region" description="Helical" evidence="11">
    <location>
        <begin position="762"/>
        <end position="782"/>
    </location>
</feature>
<evidence type="ECO:0000313" key="14">
    <source>
        <dbReference type="Proteomes" id="UP000694846"/>
    </source>
</evidence>
<evidence type="ECO:0000256" key="12">
    <source>
        <dbReference type="SAM" id="SignalP"/>
    </source>
</evidence>
<reference evidence="15" key="1">
    <citation type="submission" date="2025-08" db="UniProtKB">
        <authorList>
            <consortium name="RefSeq"/>
        </authorList>
    </citation>
    <scope>IDENTIFICATION</scope>
    <source>
        <tissue evidence="15">Whole body</tissue>
    </source>
</reference>
<dbReference type="InterPro" id="IPR003591">
    <property type="entry name" value="Leu-rich_rpt_typical-subtyp"/>
</dbReference>
<keyword evidence="14" id="KW-1185">Reference proteome</keyword>
<dbReference type="PRINTS" id="PR00019">
    <property type="entry name" value="LEURICHRPT"/>
</dbReference>
<evidence type="ECO:0000256" key="2">
    <source>
        <dbReference type="ARBA" id="ARBA00009634"/>
    </source>
</evidence>
<evidence type="ECO:0000313" key="15">
    <source>
        <dbReference type="RefSeq" id="XP_025417203.1"/>
    </source>
</evidence>
<keyword evidence="3" id="KW-0433">Leucine-rich repeat</keyword>
<evidence type="ECO:0000256" key="5">
    <source>
        <dbReference type="ARBA" id="ARBA00022729"/>
    </source>
</evidence>
<dbReference type="GO" id="GO:0038023">
    <property type="term" value="F:signaling receptor activity"/>
    <property type="evidence" value="ECO:0007669"/>
    <property type="project" value="TreeGrafter"/>
</dbReference>
<dbReference type="Pfam" id="PF01582">
    <property type="entry name" value="TIR"/>
    <property type="match status" value="1"/>
</dbReference>
<dbReference type="InterPro" id="IPR035897">
    <property type="entry name" value="Toll_tir_struct_dom_sf"/>
</dbReference>
<dbReference type="GO" id="GO:0007165">
    <property type="term" value="P:signal transduction"/>
    <property type="evidence" value="ECO:0007669"/>
    <property type="project" value="InterPro"/>
</dbReference>
<evidence type="ECO:0000256" key="9">
    <source>
        <dbReference type="ARBA" id="ARBA00023170"/>
    </source>
</evidence>
<evidence type="ECO:0000256" key="3">
    <source>
        <dbReference type="ARBA" id="ARBA00022614"/>
    </source>
</evidence>
<dbReference type="RefSeq" id="XP_025417203.1">
    <property type="nucleotide sequence ID" value="XM_025561418.1"/>
</dbReference>
<proteinExistence type="inferred from homology"/>
<evidence type="ECO:0000256" key="1">
    <source>
        <dbReference type="ARBA" id="ARBA00004167"/>
    </source>
</evidence>
<keyword evidence="6" id="KW-0677">Repeat</keyword>
<comment type="subcellular location">
    <subcellularLocation>
        <location evidence="1">Membrane</location>
        <topology evidence="1">Single-pass membrane protein</topology>
    </subcellularLocation>
</comment>
<evidence type="ECO:0000256" key="8">
    <source>
        <dbReference type="ARBA" id="ARBA00023136"/>
    </source>
</evidence>
<evidence type="ECO:0000256" key="11">
    <source>
        <dbReference type="SAM" id="Phobius"/>
    </source>
</evidence>
<dbReference type="FunFam" id="3.40.50.10140:FF:000026">
    <property type="entry name" value="Toll-like receptor 2"/>
    <property type="match status" value="1"/>
</dbReference>
<dbReference type="PANTHER" id="PTHR24365:SF541">
    <property type="entry name" value="PROTEIN TOLL-RELATED"/>
    <property type="match status" value="1"/>
</dbReference>
<keyword evidence="9" id="KW-0675">Receptor</keyword>
<comment type="similarity">
    <text evidence="2">Belongs to the Toll-like receptor family.</text>
</comment>
<feature type="signal peptide" evidence="12">
    <location>
        <begin position="1"/>
        <end position="19"/>
    </location>
</feature>
<dbReference type="SMART" id="SM00255">
    <property type="entry name" value="TIR"/>
    <property type="match status" value="1"/>
</dbReference>
<dbReference type="InterPro" id="IPR000157">
    <property type="entry name" value="TIR_dom"/>
</dbReference>
<dbReference type="OrthoDB" id="1421090at2759"/>